<evidence type="ECO:0000256" key="1">
    <source>
        <dbReference type="ARBA" id="ARBA00022729"/>
    </source>
</evidence>
<dbReference type="SUPFAM" id="SSF81296">
    <property type="entry name" value="E set domains"/>
    <property type="match status" value="1"/>
</dbReference>
<feature type="domain" description="Galactose oxidase-like Early set" evidence="3">
    <location>
        <begin position="446"/>
        <end position="552"/>
    </location>
</feature>
<dbReference type="InterPro" id="IPR011043">
    <property type="entry name" value="Gal_Oxase/kelch_b-propeller"/>
</dbReference>
<dbReference type="CDD" id="cd02851">
    <property type="entry name" value="E_set_GO_C"/>
    <property type="match status" value="1"/>
</dbReference>
<dbReference type="InterPro" id="IPR013783">
    <property type="entry name" value="Ig-like_fold"/>
</dbReference>
<evidence type="ECO:0008006" key="6">
    <source>
        <dbReference type="Google" id="ProtNLM"/>
    </source>
</evidence>
<dbReference type="InterPro" id="IPR014756">
    <property type="entry name" value="Ig_E-set"/>
</dbReference>
<dbReference type="Gene3D" id="2.130.10.80">
    <property type="entry name" value="Galactose oxidase/kelch, beta-propeller"/>
    <property type="match status" value="1"/>
</dbReference>
<proteinExistence type="predicted"/>
<keyword evidence="5" id="KW-1185">Reference proteome</keyword>
<dbReference type="PANTHER" id="PTHR32208">
    <property type="entry name" value="SECRETED PROTEIN-RELATED"/>
    <property type="match status" value="1"/>
</dbReference>
<dbReference type="AlphaFoldDB" id="A0ABD3L983"/>
<keyword evidence="1" id="KW-0732">Signal</keyword>
<name>A0ABD3L983_EUCGL</name>
<feature type="domain" description="Glyoxal oxidase N-terminal" evidence="2">
    <location>
        <begin position="46"/>
        <end position="437"/>
    </location>
</feature>
<dbReference type="Pfam" id="PF09118">
    <property type="entry name" value="GO-like_E_set"/>
    <property type="match status" value="1"/>
</dbReference>
<dbReference type="InterPro" id="IPR037293">
    <property type="entry name" value="Gal_Oxidase_central_sf"/>
</dbReference>
<comment type="caution">
    <text evidence="4">The sequence shown here is derived from an EMBL/GenBank/DDBJ whole genome shotgun (WGS) entry which is preliminary data.</text>
</comment>
<dbReference type="EMBL" id="JBJKBG010000002">
    <property type="protein sequence ID" value="KAL3748093.1"/>
    <property type="molecule type" value="Genomic_DNA"/>
</dbReference>
<organism evidence="4 5">
    <name type="scientific">Eucalyptus globulus</name>
    <name type="common">Tasmanian blue gum</name>
    <dbReference type="NCBI Taxonomy" id="34317"/>
    <lineage>
        <taxon>Eukaryota</taxon>
        <taxon>Viridiplantae</taxon>
        <taxon>Streptophyta</taxon>
        <taxon>Embryophyta</taxon>
        <taxon>Tracheophyta</taxon>
        <taxon>Spermatophyta</taxon>
        <taxon>Magnoliopsida</taxon>
        <taxon>eudicotyledons</taxon>
        <taxon>Gunneridae</taxon>
        <taxon>Pentapetalae</taxon>
        <taxon>rosids</taxon>
        <taxon>malvids</taxon>
        <taxon>Myrtales</taxon>
        <taxon>Myrtaceae</taxon>
        <taxon>Myrtoideae</taxon>
        <taxon>Eucalypteae</taxon>
        <taxon>Eucalyptus</taxon>
    </lineage>
</organism>
<dbReference type="Pfam" id="PF07250">
    <property type="entry name" value="Glyoxal_oxid_N"/>
    <property type="match status" value="1"/>
</dbReference>
<evidence type="ECO:0000259" key="2">
    <source>
        <dbReference type="Pfam" id="PF07250"/>
    </source>
</evidence>
<reference evidence="4 5" key="1">
    <citation type="submission" date="2024-11" db="EMBL/GenBank/DDBJ databases">
        <title>Chromosome-level genome assembly of Eucalyptus globulus Labill. provides insights into its genome evolution.</title>
        <authorList>
            <person name="Li X."/>
        </authorList>
    </citation>
    <scope>NUCLEOTIDE SEQUENCE [LARGE SCALE GENOMIC DNA]</scope>
    <source>
        <strain evidence="4">CL2024</strain>
        <tissue evidence="4">Fresh tender leaves</tissue>
    </source>
</reference>
<evidence type="ECO:0000259" key="3">
    <source>
        <dbReference type="Pfam" id="PF09118"/>
    </source>
</evidence>
<evidence type="ECO:0000313" key="5">
    <source>
        <dbReference type="Proteomes" id="UP001634007"/>
    </source>
</evidence>
<dbReference type="PANTHER" id="PTHR32208:SF54">
    <property type="entry name" value="ALDEHYDE OXIDASE GLOX-LIKE"/>
    <property type="match status" value="1"/>
</dbReference>
<sequence>MAARNQVYLLIELMIIAIASLEKPALCRARKGRWQLLLNNTGVVAMHMAVTHLNTVIMFDQTGAGPSSYRLRRSFTSGRRCADDSSDESCYAHSIEYDISSNYIRAMRLETDPWCSSGSFLSDGTILQTGGYGNGSRRIRYFRPCRDGWCDWVQSKTSMSSRRWYASNQNLPENDRVLVVGGRRVFSYEFVPKLSLLDESHDLPFLRQTYDGNGGENNLYPFLHLSSDGNLFIFANRDSILFDYRRHKVVKTFPRMPGKGSRSYPSSGSSVILPLEHGHQFRKVEVMVCGGAAPGAHRAAGRGKFLKGLKSCGRMEITGNKHQWKMENMPGRRLMNDMIILPTGHILIINGARRGSAGWNNGADPSLVPYLYKPEKTLGRRFSTLTSTEIVRLYHSSASLLPDGRILVAGGNPNQQYMFENVTYPTELRLQAFIPHYMDRRYHKYRPENVTIETRGDLSVKYGEDFTVRFWLGRKLSKVVEFSVYAPPFTTHSLSMNQRLLKLSSKNMVRDATKGWVHVTVEAPPSPYIAPSGYYMLTVVNGGIPSTSQWIRFIRA</sequence>
<dbReference type="InterPro" id="IPR015202">
    <property type="entry name" value="GO-like_E_set"/>
</dbReference>
<dbReference type="Gene3D" id="2.60.40.10">
    <property type="entry name" value="Immunoglobulins"/>
    <property type="match status" value="1"/>
</dbReference>
<protein>
    <recommendedName>
        <fullName evidence="6">Aldehyde oxidase GLOX-like</fullName>
    </recommendedName>
</protein>
<dbReference type="InterPro" id="IPR009880">
    <property type="entry name" value="Glyoxal_oxidase_N"/>
</dbReference>
<accession>A0ABD3L983</accession>
<dbReference type="Proteomes" id="UP001634007">
    <property type="component" value="Unassembled WGS sequence"/>
</dbReference>
<gene>
    <name evidence="4" type="ORF">ACJRO7_009336</name>
</gene>
<evidence type="ECO:0000313" key="4">
    <source>
        <dbReference type="EMBL" id="KAL3748093.1"/>
    </source>
</evidence>
<dbReference type="SUPFAM" id="SSF50965">
    <property type="entry name" value="Galactose oxidase, central domain"/>
    <property type="match status" value="1"/>
</dbReference>